<dbReference type="AlphaFoldDB" id="A0A0K0GH67"/>
<evidence type="ECO:0000313" key="1">
    <source>
        <dbReference type="EMBL" id="ACD57496.1"/>
    </source>
</evidence>
<sequence>MWVCWQRRDRASERQPHPARCGVGISQRYHSFPGKNARIVAL</sequence>
<dbReference type="HOGENOM" id="CLU_3259871_0_0_6"/>
<dbReference type="KEGG" id="xop:PXO_04154"/>
<proteinExistence type="predicted"/>
<accession>A0A0K0GH67</accession>
<evidence type="ECO:0000313" key="2">
    <source>
        <dbReference type="Proteomes" id="UP000001740"/>
    </source>
</evidence>
<reference evidence="1 2" key="1">
    <citation type="journal article" date="2008" name="BMC Genomics">
        <title>Genome sequence and rapid evolution of the rice pathogen Xanthomonas oryzae pv. oryzae PXO99A.</title>
        <authorList>
            <person name="Salzberg S.L."/>
            <person name="Sommer D.D."/>
            <person name="Schatz M.C."/>
            <person name="Phillippy A.M."/>
            <person name="Rabinowicz P.D."/>
            <person name="Tsuge S."/>
            <person name="Furutani A."/>
            <person name="Ochiai H."/>
            <person name="Delcher A.L."/>
            <person name="Kelley D."/>
            <person name="Madupu R."/>
            <person name="Puiu D."/>
            <person name="Radune D."/>
            <person name="Shumway M."/>
            <person name="Trapnell C."/>
            <person name="Aparna G."/>
            <person name="Jha G."/>
            <person name="Pandey A."/>
            <person name="Patil P.B."/>
            <person name="Ishihara H."/>
            <person name="Meyer D.F."/>
            <person name="Szurek B."/>
            <person name="Verdier V."/>
            <person name="Koebnik R."/>
            <person name="Dow J.M."/>
            <person name="Ryan R.P."/>
            <person name="Hirata H."/>
            <person name="Tsuyumu S."/>
            <person name="Won Lee S."/>
            <person name="Seo Y.S."/>
            <person name="Sriariyanum M."/>
            <person name="Ronald P.C."/>
            <person name="Sonti R.V."/>
            <person name="Van Sluys M.A."/>
            <person name="Leach J.E."/>
            <person name="White F.F."/>
            <person name="Bogdanove A.J."/>
        </authorList>
    </citation>
    <scope>NUCLEOTIDE SEQUENCE [LARGE SCALE GENOMIC DNA]</scope>
    <source>
        <strain evidence="1 2">PXO99A</strain>
    </source>
</reference>
<name>A0A0K0GH67_XANOP</name>
<protein>
    <submittedName>
        <fullName evidence="1">Uncharacterized protein</fullName>
    </submittedName>
</protein>
<gene>
    <name evidence="1" type="ordered locus">PXO_04154</name>
</gene>
<dbReference type="Proteomes" id="UP000001740">
    <property type="component" value="Chromosome"/>
</dbReference>
<dbReference type="EMBL" id="CP000967">
    <property type="protein sequence ID" value="ACD57496.1"/>
    <property type="molecule type" value="Genomic_DNA"/>
</dbReference>
<organism evidence="1 2">
    <name type="scientific">Xanthomonas oryzae pv. oryzae (strain PXO99A)</name>
    <dbReference type="NCBI Taxonomy" id="360094"/>
    <lineage>
        <taxon>Bacteria</taxon>
        <taxon>Pseudomonadati</taxon>
        <taxon>Pseudomonadota</taxon>
        <taxon>Gammaproteobacteria</taxon>
        <taxon>Lysobacterales</taxon>
        <taxon>Lysobacteraceae</taxon>
        <taxon>Xanthomonas</taxon>
    </lineage>
</organism>